<dbReference type="Gene3D" id="1.10.260.40">
    <property type="entry name" value="lambda repressor-like DNA-binding domains"/>
    <property type="match status" value="1"/>
</dbReference>
<reference evidence="2" key="1">
    <citation type="submission" date="2019-11" db="EMBL/GenBank/DDBJ databases">
        <title>Spread of Macrolides and rifampicin resistant Rhodococcus equi in clinical isolates in the USA.</title>
        <authorList>
            <person name="Alvarez-Narvaez S."/>
            <person name="Huber L."/>
            <person name="Cohen N.D."/>
            <person name="Slovis N."/>
            <person name="Greiter M."/>
            <person name="Giguere S."/>
            <person name="Hart K."/>
        </authorList>
    </citation>
    <scope>NUCLEOTIDE SEQUENCE</scope>
    <source>
        <strain evidence="2">Lh_17</strain>
    </source>
</reference>
<dbReference type="EMBL" id="WVBC01000030">
    <property type="protein sequence ID" value="NKT78196.1"/>
    <property type="molecule type" value="Genomic_DNA"/>
</dbReference>
<dbReference type="Proteomes" id="UP000603463">
    <property type="component" value="Unassembled WGS sequence"/>
</dbReference>
<dbReference type="SUPFAM" id="SSF47413">
    <property type="entry name" value="lambda repressor-like DNA-binding domains"/>
    <property type="match status" value="1"/>
</dbReference>
<evidence type="ECO:0000313" key="4">
    <source>
        <dbReference type="Proteomes" id="UP000808906"/>
    </source>
</evidence>
<dbReference type="InterPro" id="IPR010982">
    <property type="entry name" value="Lambda_DNA-bd_dom_sf"/>
</dbReference>
<dbReference type="Proteomes" id="UP000808906">
    <property type="component" value="Unassembled WGS sequence"/>
</dbReference>
<dbReference type="EMBL" id="WUXR01000012">
    <property type="protein sequence ID" value="MBM4567473.1"/>
    <property type="molecule type" value="Genomic_DNA"/>
</dbReference>
<dbReference type="InterPro" id="IPR001387">
    <property type="entry name" value="Cro/C1-type_HTH"/>
</dbReference>
<evidence type="ECO:0000259" key="1">
    <source>
        <dbReference type="PROSITE" id="PS50943"/>
    </source>
</evidence>
<feature type="domain" description="HTH cro/C1-type" evidence="1">
    <location>
        <begin position="30"/>
        <end position="72"/>
    </location>
</feature>
<dbReference type="PROSITE" id="PS50943">
    <property type="entry name" value="HTH_CROC1"/>
    <property type="match status" value="1"/>
</dbReference>
<evidence type="ECO:0000313" key="3">
    <source>
        <dbReference type="EMBL" id="NKT78196.1"/>
    </source>
</evidence>
<proteinExistence type="predicted"/>
<reference evidence="3" key="2">
    <citation type="journal article" date="2020" name="Environ. Microbiol.">
        <title>The novel and transferable erm(51) gene confers Macrolides, Lincosamides, and Streptogramins B (MLSB) resistance to clonal Rhodococcus equi in the environment.</title>
        <authorList>
            <person name="Huber L."/>
            <person name="Giguere S."/>
            <person name="Slovis N.M."/>
            <person name="Alvarez-Narvaez S."/>
            <person name="Hart K.A."/>
            <person name="Greiter M."/>
            <person name="Morris E.R.A."/>
            <person name="Cohen N.D."/>
        </authorList>
    </citation>
    <scope>NUCLEOTIDE SEQUENCE</scope>
    <source>
        <strain evidence="3">Lh_116_1</strain>
    </source>
</reference>
<protein>
    <recommendedName>
        <fullName evidence="1">HTH cro/C1-type domain-containing protein</fullName>
    </recommendedName>
</protein>
<accession>A0A9Q2PPT4</accession>
<dbReference type="GO" id="GO:0003677">
    <property type="term" value="F:DNA binding"/>
    <property type="evidence" value="ECO:0007669"/>
    <property type="project" value="InterPro"/>
</dbReference>
<dbReference type="CDD" id="cd00093">
    <property type="entry name" value="HTH_XRE"/>
    <property type="match status" value="1"/>
</dbReference>
<evidence type="ECO:0000313" key="2">
    <source>
        <dbReference type="EMBL" id="MBM4567473.1"/>
    </source>
</evidence>
<dbReference type="SMART" id="SM00530">
    <property type="entry name" value="HTH_XRE"/>
    <property type="match status" value="1"/>
</dbReference>
<organism evidence="2 4">
    <name type="scientific">Rhodococcus hoagii</name>
    <name type="common">Corynebacterium equii</name>
    <dbReference type="NCBI Taxonomy" id="43767"/>
    <lineage>
        <taxon>Bacteria</taxon>
        <taxon>Bacillati</taxon>
        <taxon>Actinomycetota</taxon>
        <taxon>Actinomycetes</taxon>
        <taxon>Mycobacteriales</taxon>
        <taxon>Nocardiaceae</taxon>
        <taxon>Prescottella</taxon>
    </lineage>
</organism>
<comment type="caution">
    <text evidence="2">The sequence shown here is derived from an EMBL/GenBank/DDBJ whole genome shotgun (WGS) entry which is preliminary data.</text>
</comment>
<name>A0A9Q2PPT4_RHOHA</name>
<dbReference type="AlphaFoldDB" id="A0A9Q2PPT4"/>
<dbReference type="RefSeq" id="WP_205915005.1">
    <property type="nucleotide sequence ID" value="NZ_CP095477.1"/>
</dbReference>
<sequence>MTANDHQLEDHRRLVELVRLQIRIADKSHREVAEAIGVSAKTFARRITGERKFTALDLIYIATYLGVDISTFIPDELSVAA</sequence>
<gene>
    <name evidence="2" type="ORF">GS441_19230</name>
    <name evidence="3" type="ORF">GS882_08780</name>
</gene>